<feature type="domain" description="PX" evidence="1">
    <location>
        <begin position="380"/>
        <end position="510"/>
    </location>
</feature>
<dbReference type="PANTHER" id="PTHR46504">
    <property type="entry name" value="TRNASE Z TRZ1"/>
    <property type="match status" value="1"/>
</dbReference>
<dbReference type="AlphaFoldDB" id="A0A024GTB5"/>
<accession>A0A024GTB5</accession>
<dbReference type="Gene3D" id="3.90.1720.10">
    <property type="entry name" value="endopeptidase domain like (from Nostoc punctiforme)"/>
    <property type="match status" value="1"/>
</dbReference>
<dbReference type="SUPFAM" id="SSF56281">
    <property type="entry name" value="Metallo-hydrolase/oxidoreductase"/>
    <property type="match status" value="1"/>
</dbReference>
<dbReference type="Proteomes" id="UP000053237">
    <property type="component" value="Unassembled WGS sequence"/>
</dbReference>
<organism evidence="2 3">
    <name type="scientific">Albugo candida</name>
    <dbReference type="NCBI Taxonomy" id="65357"/>
    <lineage>
        <taxon>Eukaryota</taxon>
        <taxon>Sar</taxon>
        <taxon>Stramenopiles</taxon>
        <taxon>Oomycota</taxon>
        <taxon>Peronosporomycetes</taxon>
        <taxon>Albuginales</taxon>
        <taxon>Albuginaceae</taxon>
        <taxon>Albugo</taxon>
    </lineage>
</organism>
<dbReference type="SUPFAM" id="SSF54001">
    <property type="entry name" value="Cysteine proteinases"/>
    <property type="match status" value="1"/>
</dbReference>
<evidence type="ECO:0000313" key="2">
    <source>
        <dbReference type="EMBL" id="CCI49601.1"/>
    </source>
</evidence>
<dbReference type="GO" id="GO:0035091">
    <property type="term" value="F:phosphatidylinositol binding"/>
    <property type="evidence" value="ECO:0007669"/>
    <property type="project" value="InterPro"/>
</dbReference>
<dbReference type="CDD" id="cd06093">
    <property type="entry name" value="PX_domain"/>
    <property type="match status" value="1"/>
</dbReference>
<dbReference type="PANTHER" id="PTHR46504:SF2">
    <property type="entry name" value="TRNASE Z TRZ1"/>
    <property type="match status" value="1"/>
</dbReference>
<gene>
    <name evidence="2" type="ORF">BN9_109560</name>
</gene>
<evidence type="ECO:0000259" key="1">
    <source>
        <dbReference type="PROSITE" id="PS50195"/>
    </source>
</evidence>
<dbReference type="InterPro" id="IPR001683">
    <property type="entry name" value="PX_dom"/>
</dbReference>
<dbReference type="SUPFAM" id="SSF64268">
    <property type="entry name" value="PX domain"/>
    <property type="match status" value="1"/>
</dbReference>
<protein>
    <recommendedName>
        <fullName evidence="1">PX domain-containing protein</fullName>
    </recommendedName>
</protein>
<reference evidence="2 3" key="1">
    <citation type="submission" date="2012-05" db="EMBL/GenBank/DDBJ databases">
        <title>Recombination and specialization in a pathogen metapopulation.</title>
        <authorList>
            <person name="Gardiner A."/>
            <person name="Kemen E."/>
            <person name="Schultz-Larsen T."/>
            <person name="MacLean D."/>
            <person name="Van Oosterhout C."/>
            <person name="Jones J.D.G."/>
        </authorList>
    </citation>
    <scope>NUCLEOTIDE SEQUENCE [LARGE SCALE GENOMIC DNA]</scope>
    <source>
        <strain evidence="2 3">Ac Nc2</strain>
    </source>
</reference>
<dbReference type="Gene3D" id="3.30.1520.10">
    <property type="entry name" value="Phox-like domain"/>
    <property type="match status" value="1"/>
</dbReference>
<proteinExistence type="predicted"/>
<comment type="caution">
    <text evidence="2">The sequence shown here is derived from an EMBL/GenBank/DDBJ whole genome shotgun (WGS) entry which is preliminary data.</text>
</comment>
<name>A0A024GTB5_9STRA</name>
<dbReference type="SMART" id="SM00312">
    <property type="entry name" value="PX"/>
    <property type="match status" value="1"/>
</dbReference>
<dbReference type="EMBL" id="CAIX01000316">
    <property type="protein sequence ID" value="CCI49601.1"/>
    <property type="molecule type" value="Genomic_DNA"/>
</dbReference>
<dbReference type="InterPro" id="IPR036871">
    <property type="entry name" value="PX_dom_sf"/>
</dbReference>
<keyword evidence="3" id="KW-1185">Reference proteome</keyword>
<sequence length="757" mass="85909">MDIMFDCGVCFDKAYTKSNVFITHGHVDHIQGIVAHAARRMLVGLPPAKYYVPSWILNEVQNILGSFSKMQEKTIQANLLAVEEGDEFEISHKYTVRAYKTFHRVPSLGYVVYKRQKSLKHEFINLSSAEIADIAKQGIDVNSININPEIAYTGDTRMELFHLKGCSHDGTKNDFLEAQVLITEATYIDKETPIKKAEDRGHIHLEQIILNAALFENVQQLIISHTSARYNEQHFYACKERIPSSLKAKIQFTSSKYSHTIYGGGSKKVMEFQVGCNFHLSQNETNLKDVKISFTEMQMRTLPLSYIKRIALNQMRRQNIDSENSESDGTGERADAIVCYSRVENRWYTNDCMCLTDICPGQPIKTLELVLRNYMPSPTLDIVIFGTQNCASDLVMGFYTLYQIRVTFGRMTWQVSRRYKDFDQLHYLLKEKYGEAFSLAFTDSSISSPVKATVNFPPKQIFGRLESDTIKRRRAMLENYLKRLLQAQKPPSLSQDVLVLSFLGVVSTPKLSNASVGVLSTSIDALDKQIGYGDIVLFSCRFGSSICQRKVTRSRFDHVGIVIPGLRGDNLRLLEATGEGIKVYPLKARLMAYAREVSERIAIRSFLVKRDSESAQRLMAFVASAEGKAYSILSIFQGLNKSDRYLQQKEVYDEEKRLPSFVSQNHTSTTQSVKMSKDVRTKETSSKRKNYFCSSLVASALKDMGWLRTQRSCSYFWPGSFEEDGEIEKSLHPGITLGKEIDVDCRLVEVATAIFTS</sequence>
<evidence type="ECO:0000313" key="3">
    <source>
        <dbReference type="Proteomes" id="UP000053237"/>
    </source>
</evidence>
<dbReference type="PROSITE" id="PS50195">
    <property type="entry name" value="PX"/>
    <property type="match status" value="1"/>
</dbReference>
<dbReference type="InterPro" id="IPR036866">
    <property type="entry name" value="RibonucZ/Hydroxyglut_hydro"/>
</dbReference>
<dbReference type="InParanoid" id="A0A024GTB5"/>
<dbReference type="OrthoDB" id="7462577at2759"/>
<dbReference type="InterPro" id="IPR038765">
    <property type="entry name" value="Papain-like_cys_pep_sf"/>
</dbReference>
<dbReference type="Pfam" id="PF00787">
    <property type="entry name" value="PX"/>
    <property type="match status" value="1"/>
</dbReference>
<dbReference type="Gene3D" id="3.60.15.10">
    <property type="entry name" value="Ribonuclease Z/Hydroxyacylglutathione hydrolase-like"/>
    <property type="match status" value="1"/>
</dbReference>